<feature type="domain" description="FKB95-like N-terminal Kelch" evidence="2">
    <location>
        <begin position="66"/>
        <end position="283"/>
    </location>
</feature>
<protein>
    <recommendedName>
        <fullName evidence="2">FKB95-like N-terminal Kelch domain-containing protein</fullName>
    </recommendedName>
</protein>
<dbReference type="Proteomes" id="UP000824890">
    <property type="component" value="Unassembled WGS sequence"/>
</dbReference>
<dbReference type="SMART" id="SM00612">
    <property type="entry name" value="Kelch"/>
    <property type="match status" value="2"/>
</dbReference>
<sequence>MSESLSEEPQGNKKEKTSMSRSFSLSSLPDEVALSCMAQLPRDRTMQHYLASPRDTALSWLPLSSTSREKTVNKLMTPIPPCPSSHPLKGFSVGSLECGIYVIGGSIKRKREYFRSSDPLSSSVLLLDCRTHTWRQVPSMKVARCGAAAGVVDGKIYVLGGCKYNETYGEVFDSKTQTWTPLPPVPDSVRADMPIRKTMVMGEKVYAVPFWNSPNLLYYSPNEGIWVRRMKDVDFSKIGTKSYCFSMADNVLYSCDDYGNMFWSEPEDSEWKKVEGLGALHNYFYKPMASFIWDTSPCDELLRTFEAVLEKKEETERSFSVCRRSPSVVGRAPHRRYGIFLRPARASPVLSEAVRACLVVARPFCSINADFSPGDGGFLSSIDVGSSWGWRFSLVPPTPLLLPGRGGSLSSLRRLLDYVSSLLAVVLVYDDVSAVYGSTVLRVWWSKVGGALGNPMNPLA</sequence>
<evidence type="ECO:0000259" key="2">
    <source>
        <dbReference type="Pfam" id="PF25210"/>
    </source>
</evidence>
<dbReference type="EMBL" id="JAGKQM010000011">
    <property type="protein sequence ID" value="KAH0900516.1"/>
    <property type="molecule type" value="Genomic_DNA"/>
</dbReference>
<dbReference type="Pfam" id="PF25210">
    <property type="entry name" value="Kelch_FKB95"/>
    <property type="match status" value="1"/>
</dbReference>
<evidence type="ECO:0000313" key="4">
    <source>
        <dbReference type="Proteomes" id="UP000824890"/>
    </source>
</evidence>
<dbReference type="InterPro" id="IPR015915">
    <property type="entry name" value="Kelch-typ_b-propeller"/>
</dbReference>
<gene>
    <name evidence="3" type="ORF">HID58_040019</name>
</gene>
<organism evidence="3 4">
    <name type="scientific">Brassica napus</name>
    <name type="common">Rape</name>
    <dbReference type="NCBI Taxonomy" id="3708"/>
    <lineage>
        <taxon>Eukaryota</taxon>
        <taxon>Viridiplantae</taxon>
        <taxon>Streptophyta</taxon>
        <taxon>Embryophyta</taxon>
        <taxon>Tracheophyta</taxon>
        <taxon>Spermatophyta</taxon>
        <taxon>Magnoliopsida</taxon>
        <taxon>eudicotyledons</taxon>
        <taxon>Gunneridae</taxon>
        <taxon>Pentapetalae</taxon>
        <taxon>rosids</taxon>
        <taxon>malvids</taxon>
        <taxon>Brassicales</taxon>
        <taxon>Brassicaceae</taxon>
        <taxon>Brassiceae</taxon>
        <taxon>Brassica</taxon>
    </lineage>
</organism>
<reference evidence="3 4" key="1">
    <citation type="submission" date="2021-05" db="EMBL/GenBank/DDBJ databases">
        <title>Genome Assembly of Synthetic Allotetraploid Brassica napus Reveals Homoeologous Exchanges between Subgenomes.</title>
        <authorList>
            <person name="Davis J.T."/>
        </authorList>
    </citation>
    <scope>NUCLEOTIDE SEQUENCE [LARGE SCALE GENOMIC DNA]</scope>
    <source>
        <strain evidence="4">cv. Da-Ae</strain>
        <tissue evidence="3">Seedling</tissue>
    </source>
</reference>
<dbReference type="Gene3D" id="2.120.10.80">
    <property type="entry name" value="Kelch-type beta propeller"/>
    <property type="match status" value="1"/>
</dbReference>
<proteinExistence type="predicted"/>
<comment type="caution">
    <text evidence="3">The sequence shown here is derived from an EMBL/GenBank/DDBJ whole genome shotgun (WGS) entry which is preliminary data.</text>
</comment>
<evidence type="ECO:0000313" key="3">
    <source>
        <dbReference type="EMBL" id="KAH0900516.1"/>
    </source>
</evidence>
<name>A0ABQ8B8A8_BRANA</name>
<feature type="region of interest" description="Disordered" evidence="1">
    <location>
        <begin position="1"/>
        <end position="23"/>
    </location>
</feature>
<dbReference type="SUPFAM" id="SSF117281">
    <property type="entry name" value="Kelch motif"/>
    <property type="match status" value="1"/>
</dbReference>
<accession>A0ABQ8B8A8</accession>
<dbReference type="PANTHER" id="PTHR24414:SF178">
    <property type="entry name" value="F-BOX DOMAIN-CONTAINING PROTEIN"/>
    <property type="match status" value="1"/>
</dbReference>
<dbReference type="InterPro" id="IPR050354">
    <property type="entry name" value="F-box/kelch-repeat_ARATH"/>
</dbReference>
<dbReference type="InterPro" id="IPR006652">
    <property type="entry name" value="Kelch_1"/>
</dbReference>
<dbReference type="InterPro" id="IPR057499">
    <property type="entry name" value="Kelch_FKB95"/>
</dbReference>
<dbReference type="PANTHER" id="PTHR24414">
    <property type="entry name" value="F-BOX/KELCH-REPEAT PROTEIN SKIP4"/>
    <property type="match status" value="1"/>
</dbReference>
<evidence type="ECO:0000256" key="1">
    <source>
        <dbReference type="SAM" id="MobiDB-lite"/>
    </source>
</evidence>
<keyword evidence="4" id="KW-1185">Reference proteome</keyword>